<evidence type="ECO:0000259" key="1">
    <source>
        <dbReference type="Pfam" id="PF12937"/>
    </source>
</evidence>
<dbReference type="Gene3D" id="1.20.1280.50">
    <property type="match status" value="1"/>
</dbReference>
<protein>
    <submittedName>
        <fullName evidence="2">F-box domain protein</fullName>
    </submittedName>
</protein>
<dbReference type="InterPro" id="IPR036047">
    <property type="entry name" value="F-box-like_dom_sf"/>
</dbReference>
<name>A0A3G4ZR51_9VIRU</name>
<dbReference type="InterPro" id="IPR001810">
    <property type="entry name" value="F-box_dom"/>
</dbReference>
<evidence type="ECO:0000313" key="2">
    <source>
        <dbReference type="EMBL" id="AYV76814.1"/>
    </source>
</evidence>
<dbReference type="Pfam" id="PF12937">
    <property type="entry name" value="F-box-like"/>
    <property type="match status" value="1"/>
</dbReference>
<dbReference type="Gene3D" id="3.80.10.10">
    <property type="entry name" value="Ribonuclease Inhibitor"/>
    <property type="match status" value="1"/>
</dbReference>
<dbReference type="InterPro" id="IPR032675">
    <property type="entry name" value="LRR_dom_sf"/>
</dbReference>
<dbReference type="EMBL" id="MK071998">
    <property type="protein sequence ID" value="AYV76814.1"/>
    <property type="molecule type" value="Genomic_DNA"/>
</dbReference>
<proteinExistence type="predicted"/>
<dbReference type="SUPFAM" id="SSF52047">
    <property type="entry name" value="RNI-like"/>
    <property type="match status" value="1"/>
</dbReference>
<reference evidence="2" key="1">
    <citation type="submission" date="2018-10" db="EMBL/GenBank/DDBJ databases">
        <title>Hidden diversity of soil giant viruses.</title>
        <authorList>
            <person name="Schulz F."/>
            <person name="Alteio L."/>
            <person name="Goudeau D."/>
            <person name="Ryan E.M."/>
            <person name="Malmstrom R.R."/>
            <person name="Blanchard J."/>
            <person name="Woyke T."/>
        </authorList>
    </citation>
    <scope>NUCLEOTIDE SEQUENCE</scope>
    <source>
        <strain evidence="2">BAV1</strain>
    </source>
</reference>
<gene>
    <name evidence="2" type="ORF">Barrevirus1_36</name>
</gene>
<sequence length="205" mass="24147">MDTLLPDILSIIFIHFDTKQLIWASRTCKKWRKIYHDNLWRFNICLTSWANKIQDKHLESFKTVRTISLQNCQITDMALKYLKNAQIIDLTNCYYVTDIGLKELESVIQINLEECYNITDSGLEYIKECKMVNLYGCYRISELGLTHFKTDCSLILCGCCIDNFTEKTMTKFNNLTFRICEDSDYEMLESVQKVYPKISIMNENC</sequence>
<dbReference type="SUPFAM" id="SSF81383">
    <property type="entry name" value="F-box domain"/>
    <property type="match status" value="1"/>
</dbReference>
<feature type="domain" description="F-box" evidence="1">
    <location>
        <begin position="6"/>
        <end position="41"/>
    </location>
</feature>
<organism evidence="2">
    <name type="scientific">Barrevirus sp</name>
    <dbReference type="NCBI Taxonomy" id="2487763"/>
    <lineage>
        <taxon>Viruses</taxon>
        <taxon>Varidnaviria</taxon>
        <taxon>Bamfordvirae</taxon>
        <taxon>Nucleocytoviricota</taxon>
        <taxon>Megaviricetes</taxon>
        <taxon>Imitervirales</taxon>
        <taxon>Mimiviridae</taxon>
        <taxon>Klosneuvirinae</taxon>
    </lineage>
</organism>
<accession>A0A3G4ZR51</accession>